<organism evidence="1 2">
    <name type="scientific">Paramicrosporidium saccamoebae</name>
    <dbReference type="NCBI Taxonomy" id="1246581"/>
    <lineage>
        <taxon>Eukaryota</taxon>
        <taxon>Fungi</taxon>
        <taxon>Fungi incertae sedis</taxon>
        <taxon>Cryptomycota</taxon>
        <taxon>Cryptomycota incertae sedis</taxon>
        <taxon>Paramicrosporidium</taxon>
    </lineage>
</organism>
<accession>A0A2H9TL48</accession>
<evidence type="ECO:0000313" key="1">
    <source>
        <dbReference type="EMBL" id="PJF18439.1"/>
    </source>
</evidence>
<protein>
    <submittedName>
        <fullName evidence="1">Uncharacterized protein</fullName>
    </submittedName>
</protein>
<dbReference type="AlphaFoldDB" id="A0A2H9TL48"/>
<dbReference type="EMBL" id="MTSL01000125">
    <property type="protein sequence ID" value="PJF18439.1"/>
    <property type="molecule type" value="Genomic_DNA"/>
</dbReference>
<dbReference type="Proteomes" id="UP000240830">
    <property type="component" value="Unassembled WGS sequence"/>
</dbReference>
<keyword evidence="2" id="KW-1185">Reference proteome</keyword>
<reference evidence="1 2" key="1">
    <citation type="submission" date="2016-10" db="EMBL/GenBank/DDBJ databases">
        <title>The genome of Paramicrosporidium saccamoebae is the missing link in understanding Cryptomycota and Microsporidia evolution.</title>
        <authorList>
            <person name="Quandt C.A."/>
            <person name="Beaudet D."/>
            <person name="Corsaro D."/>
            <person name="Michel R."/>
            <person name="Corradi N."/>
            <person name="James T."/>
        </authorList>
    </citation>
    <scope>NUCLEOTIDE SEQUENCE [LARGE SCALE GENOMIC DNA]</scope>
    <source>
        <strain evidence="1 2">KSL3</strain>
    </source>
</reference>
<sequence>MRDIFNAKIHRGQWLDIAEFKVECTRNLMFWEVDRFTKMAGILLFVEPRAAASCRKWFVEHTILMRLFSAVEGADLVDLTRYIWKSQIFSSKMKYGSTLNVLERVRAPCTALMDEHGTNRWVIEHLSPYVMRNNSIQLSTWYTAHLPVI</sequence>
<evidence type="ECO:0000313" key="2">
    <source>
        <dbReference type="Proteomes" id="UP000240830"/>
    </source>
</evidence>
<gene>
    <name evidence="1" type="ORF">PSACC_01768</name>
</gene>
<name>A0A2H9TL48_9FUNG</name>
<comment type="caution">
    <text evidence="1">The sequence shown here is derived from an EMBL/GenBank/DDBJ whole genome shotgun (WGS) entry which is preliminary data.</text>
</comment>
<proteinExistence type="predicted"/>